<feature type="domain" description="PX" evidence="12">
    <location>
        <begin position="86"/>
        <end position="203"/>
    </location>
</feature>
<keyword evidence="8" id="KW-0472">Membrane</keyword>
<comment type="subcellular location">
    <subcellularLocation>
        <location evidence="2">Cytoplasm</location>
        <location evidence="2">Cytosol</location>
    </subcellularLocation>
    <subcellularLocation>
        <location evidence="1">Endosome membrane</location>
        <topology evidence="1">Peripheral membrane protein</topology>
    </subcellularLocation>
</comment>
<dbReference type="GO" id="GO:0035091">
    <property type="term" value="F:phosphatidylinositol binding"/>
    <property type="evidence" value="ECO:0007669"/>
    <property type="project" value="InterPro"/>
</dbReference>
<keyword evidence="5" id="KW-0967">Endosome</keyword>
<reference evidence="14 15" key="2">
    <citation type="submission" date="2018-09" db="EMBL/GenBank/DDBJ databases">
        <title>A high-quality reference genome of wild soybean provides a powerful tool to mine soybean genomes.</title>
        <authorList>
            <person name="Xie M."/>
            <person name="Chung C.Y.L."/>
            <person name="Li M.-W."/>
            <person name="Wong F.-L."/>
            <person name="Chan T.-F."/>
            <person name="Lam H.-M."/>
        </authorList>
    </citation>
    <scope>NUCLEOTIDE SEQUENCE [LARGE SCALE GENOMIC DNA]</scope>
    <source>
        <strain evidence="15">cv. W05</strain>
        <tissue evidence="14">Hypocotyl of etiolated seedlings</tissue>
    </source>
</reference>
<organism evidence="13">
    <name type="scientific">Glycine soja</name>
    <name type="common">Wild soybean</name>
    <dbReference type="NCBI Taxonomy" id="3848"/>
    <lineage>
        <taxon>Eukaryota</taxon>
        <taxon>Viridiplantae</taxon>
        <taxon>Streptophyta</taxon>
        <taxon>Embryophyta</taxon>
        <taxon>Tracheophyta</taxon>
        <taxon>Spermatophyta</taxon>
        <taxon>Magnoliopsida</taxon>
        <taxon>eudicotyledons</taxon>
        <taxon>Gunneridae</taxon>
        <taxon>Pentapetalae</taxon>
        <taxon>rosids</taxon>
        <taxon>fabids</taxon>
        <taxon>Fabales</taxon>
        <taxon>Fabaceae</taxon>
        <taxon>Papilionoideae</taxon>
        <taxon>50 kb inversion clade</taxon>
        <taxon>NPAAA clade</taxon>
        <taxon>indigoferoid/millettioid clade</taxon>
        <taxon>Phaseoleae</taxon>
        <taxon>Glycine</taxon>
        <taxon>Glycine subgen. Soja</taxon>
    </lineage>
</organism>
<dbReference type="EMBL" id="KN643317">
    <property type="protein sequence ID" value="KHN44190.1"/>
    <property type="molecule type" value="Genomic_DNA"/>
</dbReference>
<dbReference type="PANTHER" id="PTHR46856:SF3">
    <property type="entry name" value="PX DOMAIN-CONTAINING PROTEIN EREX"/>
    <property type="match status" value="1"/>
</dbReference>
<evidence type="ECO:0000256" key="11">
    <source>
        <dbReference type="SAM" id="MobiDB-lite"/>
    </source>
</evidence>
<dbReference type="FunFam" id="3.30.1520.10:FF:000060">
    <property type="entry name" value="Phox (PX) domain-containing protein"/>
    <property type="match status" value="1"/>
</dbReference>
<evidence type="ECO:0000256" key="9">
    <source>
        <dbReference type="ARBA" id="ARBA00055681"/>
    </source>
</evidence>
<evidence type="ECO:0000256" key="10">
    <source>
        <dbReference type="SAM" id="Coils"/>
    </source>
</evidence>
<dbReference type="Proteomes" id="UP000289340">
    <property type="component" value="Chromosome 11"/>
</dbReference>
<feature type="compositionally biased region" description="Polar residues" evidence="11">
    <location>
        <begin position="217"/>
        <end position="234"/>
    </location>
</feature>
<proteinExistence type="predicted"/>
<evidence type="ECO:0000313" key="13">
    <source>
        <dbReference type="EMBL" id="KHN44190.1"/>
    </source>
</evidence>
<dbReference type="InterPro" id="IPR036871">
    <property type="entry name" value="PX_dom_sf"/>
</dbReference>
<reference evidence="13" key="1">
    <citation type="submission" date="2014-07" db="EMBL/GenBank/DDBJ databases">
        <title>Identification of a novel salt tolerance gene in wild soybean by whole-genome sequencing.</title>
        <authorList>
            <person name="Lam H.-M."/>
            <person name="Qi X."/>
            <person name="Li M.-W."/>
            <person name="Liu X."/>
            <person name="Xie M."/>
            <person name="Ni M."/>
            <person name="Xu X."/>
        </authorList>
    </citation>
    <scope>NUCLEOTIDE SEQUENCE [LARGE SCALE GENOMIC DNA]</scope>
    <source>
        <tissue evidence="13">Root</tissue>
    </source>
</reference>
<name>A0A0B2SGQ6_GLYSO</name>
<evidence type="ECO:0000256" key="2">
    <source>
        <dbReference type="ARBA" id="ARBA00004514"/>
    </source>
</evidence>
<accession>A0A0B2SGQ6</accession>
<dbReference type="EMBL" id="QZWG01000011">
    <property type="protein sequence ID" value="RZB84769.1"/>
    <property type="molecule type" value="Genomic_DNA"/>
</dbReference>
<dbReference type="Gene3D" id="3.30.1520.10">
    <property type="entry name" value="Phox-like domain"/>
    <property type="match status" value="1"/>
</dbReference>
<dbReference type="Pfam" id="PF00787">
    <property type="entry name" value="PX"/>
    <property type="match status" value="1"/>
</dbReference>
<evidence type="ECO:0000256" key="6">
    <source>
        <dbReference type="ARBA" id="ARBA00022927"/>
    </source>
</evidence>
<evidence type="ECO:0000256" key="1">
    <source>
        <dbReference type="ARBA" id="ARBA00004481"/>
    </source>
</evidence>
<dbReference type="Proteomes" id="UP000053555">
    <property type="component" value="Unassembled WGS sequence"/>
</dbReference>
<dbReference type="PANTHER" id="PTHR46856">
    <property type="entry name" value="PX DOMAIN-CONTAINING PROTEIN EREL1-RELATED"/>
    <property type="match status" value="1"/>
</dbReference>
<dbReference type="InterPro" id="IPR001683">
    <property type="entry name" value="PX_dom"/>
</dbReference>
<evidence type="ECO:0000256" key="8">
    <source>
        <dbReference type="ARBA" id="ARBA00023136"/>
    </source>
</evidence>
<dbReference type="PROSITE" id="PS50195">
    <property type="entry name" value="PX"/>
    <property type="match status" value="1"/>
</dbReference>
<dbReference type="SUPFAM" id="SSF64268">
    <property type="entry name" value="PX domain"/>
    <property type="match status" value="1"/>
</dbReference>
<evidence type="ECO:0000313" key="14">
    <source>
        <dbReference type="EMBL" id="RZB84769.1"/>
    </source>
</evidence>
<feature type="region of interest" description="Disordered" evidence="11">
    <location>
        <begin position="216"/>
        <end position="241"/>
    </location>
</feature>
<evidence type="ECO:0000259" key="12">
    <source>
        <dbReference type="PROSITE" id="PS50195"/>
    </source>
</evidence>
<protein>
    <submittedName>
        <fullName evidence="14">PX domain-containing protein EREX</fullName>
    </submittedName>
</protein>
<evidence type="ECO:0000256" key="3">
    <source>
        <dbReference type="ARBA" id="ARBA00022448"/>
    </source>
</evidence>
<dbReference type="GO" id="GO:0005829">
    <property type="term" value="C:cytosol"/>
    <property type="evidence" value="ECO:0007669"/>
    <property type="project" value="UniProtKB-SubCell"/>
</dbReference>
<evidence type="ECO:0000256" key="4">
    <source>
        <dbReference type="ARBA" id="ARBA00022490"/>
    </source>
</evidence>
<keyword evidence="15" id="KW-1185">Reference proteome</keyword>
<dbReference type="GO" id="GO:0010008">
    <property type="term" value="C:endosome membrane"/>
    <property type="evidence" value="ECO:0007669"/>
    <property type="project" value="UniProtKB-SubCell"/>
</dbReference>
<dbReference type="SMART" id="SM00312">
    <property type="entry name" value="PX"/>
    <property type="match status" value="1"/>
</dbReference>
<dbReference type="GO" id="GO:0015031">
    <property type="term" value="P:protein transport"/>
    <property type="evidence" value="ECO:0007669"/>
    <property type="project" value="UniProtKB-KW"/>
</dbReference>
<dbReference type="InterPro" id="IPR044588">
    <property type="entry name" value="EREX-like"/>
</dbReference>
<comment type="function">
    <text evidence="9">Acts as an effector of RABF2A and RABF2B. Involved in vacuolar transport of storage proteins. Regulates membrane trafficking to protein storage vacuoles (PSVs). Binds specifically to phosphatidylinositol 3-monophosphate (PtdIns3P).</text>
</comment>
<keyword evidence="3" id="KW-0813">Transport</keyword>
<evidence type="ECO:0000256" key="5">
    <source>
        <dbReference type="ARBA" id="ARBA00022753"/>
    </source>
</evidence>
<keyword evidence="6" id="KW-0653">Protein transport</keyword>
<evidence type="ECO:0000313" key="15">
    <source>
        <dbReference type="Proteomes" id="UP000289340"/>
    </source>
</evidence>
<dbReference type="Gramene" id="XM_028334769.1">
    <property type="protein sequence ID" value="XP_028190570.1"/>
    <property type="gene ID" value="LOC114376592"/>
</dbReference>
<gene>
    <name evidence="14" type="ORF">D0Y65_032860</name>
    <name evidence="13" type="ORF">glysoja_031851</name>
</gene>
<dbReference type="AlphaFoldDB" id="A0A0B2SGQ6"/>
<evidence type="ECO:0000256" key="7">
    <source>
        <dbReference type="ARBA" id="ARBA00023054"/>
    </source>
</evidence>
<sequence length="727" mass="82897">MHMHWLGPDVPVFDPNFTYNHHRPYLYDDDLFPNDAVSARRHDAVSAHHHDGTSPLPLGMDWSPPPRLWEGRSTVWPRHPPTGWSFCVTLPSWVTAPQSPPSDPVAFFRVQVGVQSPQAITTSRLLLRRFSDFVNLFSQLKKEFPIKDLPTPPPKKILRIKSHTVLEERRLLLADWMEKLLSDVDVSRSAPVAIFLELEAAARSSFHDVNEHVSDEASANATTPSQMIQDTSPGSVKAHGSSAAIVPGNDEVSELGTPQHGMDNRSDQIMDNSTLEHGLINPTETDVHYATSSENFVYKDNITDKVTGYTADAIALHLDGTEFTPAVRDYNLNAHVKRLSTESIRSDLSSLRNTETSNLTTTTLVQDASHNLAGSHEASRNSDLFLTFPLDERHKLNKILNTQKQRLVTAKADVEDLIARLNQEMAARQYLVTKVKDLEVELETTRLNCRENMQQAVLTEKERFTQMQWDMEELRRKCLETEMKLKLEEDERLLAESTKESVIQEKQMLQQELDVAREQFKHLQKHHDEFEMKSKTDLKVLIKEVKSLRNSELELKQQLSELMKEKLDLERILQKEKQRMENSHNANTKLLHECAILQKRLRECSVNFLVEEEDKLNIDTLPSDALDLLATSDNRIGLLLAEAQLLAQDVEDTVVAVEETRDITTDNTGKTYDELRKMLAHMFVDNASLRKQINSVIRCALNANINSEEDGEEIHLQKTVLSKFLER</sequence>
<keyword evidence="4" id="KW-0963">Cytoplasm</keyword>
<keyword evidence="7 10" id="KW-0175">Coiled coil</keyword>
<feature type="coiled-coil region" evidence="10">
    <location>
        <begin position="400"/>
        <end position="579"/>
    </location>
</feature>